<organism evidence="4 5">
    <name type="scientific">Mesorhizobium kowhaii</name>
    <dbReference type="NCBI Taxonomy" id="1300272"/>
    <lineage>
        <taxon>Bacteria</taxon>
        <taxon>Pseudomonadati</taxon>
        <taxon>Pseudomonadota</taxon>
        <taxon>Alphaproteobacteria</taxon>
        <taxon>Hyphomicrobiales</taxon>
        <taxon>Phyllobacteriaceae</taxon>
        <taxon>Mesorhizobium</taxon>
    </lineage>
</organism>
<dbReference type="Gene3D" id="3.40.50.2300">
    <property type="match status" value="1"/>
</dbReference>
<dbReference type="GO" id="GO:0000160">
    <property type="term" value="P:phosphorelay signal transduction system"/>
    <property type="evidence" value="ECO:0007669"/>
    <property type="project" value="InterPro"/>
</dbReference>
<dbReference type="PANTHER" id="PTHR44591">
    <property type="entry name" value="STRESS RESPONSE REGULATOR PROTEIN 1"/>
    <property type="match status" value="1"/>
</dbReference>
<dbReference type="SMART" id="SM00448">
    <property type="entry name" value="REC"/>
    <property type="match status" value="1"/>
</dbReference>
<dbReference type="InterPro" id="IPR011006">
    <property type="entry name" value="CheY-like_superfamily"/>
</dbReference>
<accession>A0A2W7BWH0</accession>
<comment type="caution">
    <text evidence="4">The sequence shown here is derived from an EMBL/GenBank/DDBJ whole genome shotgun (WGS) entry which is preliminary data.</text>
</comment>
<dbReference type="OrthoDB" id="9782655at2"/>
<evidence type="ECO:0000313" key="4">
    <source>
        <dbReference type="EMBL" id="PZV34927.1"/>
    </source>
</evidence>
<sequence>MPVASLVSVVDDDQFFRESMTRLMRSLGYDVAAFSSAANFLASPRLGETACLIADINMPVMTGLELHEHLIEAGHAIPTILVTAYPDDLDKARAINDGVVCYLRKPFDERHLIRYLREALQFGQPSGENS</sequence>
<feature type="modified residue" description="4-aspartylphosphate" evidence="2">
    <location>
        <position position="55"/>
    </location>
</feature>
<keyword evidence="1 2" id="KW-0597">Phosphoprotein</keyword>
<evidence type="ECO:0000313" key="5">
    <source>
        <dbReference type="Proteomes" id="UP000248616"/>
    </source>
</evidence>
<dbReference type="PANTHER" id="PTHR44591:SF25">
    <property type="entry name" value="CHEMOTAXIS TWO-COMPONENT RESPONSE REGULATOR"/>
    <property type="match status" value="1"/>
</dbReference>
<proteinExistence type="predicted"/>
<evidence type="ECO:0000256" key="2">
    <source>
        <dbReference type="PROSITE-ProRule" id="PRU00169"/>
    </source>
</evidence>
<dbReference type="SUPFAM" id="SSF52172">
    <property type="entry name" value="CheY-like"/>
    <property type="match status" value="1"/>
</dbReference>
<evidence type="ECO:0000256" key="1">
    <source>
        <dbReference type="ARBA" id="ARBA00022553"/>
    </source>
</evidence>
<protein>
    <submittedName>
        <fullName evidence="4">Response regulator</fullName>
    </submittedName>
</protein>
<name>A0A2W7BWH0_9HYPH</name>
<dbReference type="PROSITE" id="PS50110">
    <property type="entry name" value="RESPONSE_REGULATORY"/>
    <property type="match status" value="1"/>
</dbReference>
<dbReference type="AlphaFoldDB" id="A0A2W7BWH0"/>
<dbReference type="Proteomes" id="UP000248616">
    <property type="component" value="Unassembled WGS sequence"/>
</dbReference>
<feature type="domain" description="Response regulatory" evidence="3">
    <location>
        <begin position="6"/>
        <end position="120"/>
    </location>
</feature>
<dbReference type="InterPro" id="IPR001789">
    <property type="entry name" value="Sig_transdc_resp-reg_receiver"/>
</dbReference>
<keyword evidence="5" id="KW-1185">Reference proteome</keyword>
<dbReference type="Pfam" id="PF00072">
    <property type="entry name" value="Response_reg"/>
    <property type="match status" value="1"/>
</dbReference>
<dbReference type="EMBL" id="MZXV01000062">
    <property type="protein sequence ID" value="PZV34927.1"/>
    <property type="molecule type" value="Genomic_DNA"/>
</dbReference>
<gene>
    <name evidence="4" type="ORF">B5V02_27880</name>
</gene>
<evidence type="ECO:0000259" key="3">
    <source>
        <dbReference type="PROSITE" id="PS50110"/>
    </source>
</evidence>
<reference evidence="5" key="1">
    <citation type="submission" date="2017-03" db="EMBL/GenBank/DDBJ databases">
        <authorList>
            <person name="Safronova V.I."/>
            <person name="Sazanova A.L."/>
            <person name="Chirak E.R."/>
        </authorList>
    </citation>
    <scope>NUCLEOTIDE SEQUENCE [LARGE SCALE GENOMIC DNA]</scope>
    <source>
        <strain evidence="5">Ach-343</strain>
    </source>
</reference>
<dbReference type="InterPro" id="IPR050595">
    <property type="entry name" value="Bact_response_regulator"/>
</dbReference>